<evidence type="ECO:0000313" key="3">
    <source>
        <dbReference type="Proteomes" id="UP001165653"/>
    </source>
</evidence>
<keyword evidence="3" id="KW-1185">Reference proteome</keyword>
<dbReference type="Proteomes" id="UP001165653">
    <property type="component" value="Unassembled WGS sequence"/>
</dbReference>
<name>A0ABT3G3J4_9BACT</name>
<protein>
    <submittedName>
        <fullName evidence="2">Uncharacterized protein</fullName>
    </submittedName>
</protein>
<comment type="caution">
    <text evidence="2">The sequence shown here is derived from an EMBL/GenBank/DDBJ whole genome shotgun (WGS) entry which is preliminary data.</text>
</comment>
<proteinExistence type="predicted"/>
<dbReference type="RefSeq" id="WP_264513947.1">
    <property type="nucleotide sequence ID" value="NZ_JAPDDR010000006.1"/>
</dbReference>
<feature type="signal peptide" evidence="1">
    <location>
        <begin position="1"/>
        <end position="23"/>
    </location>
</feature>
<keyword evidence="1" id="KW-0732">Signal</keyword>
<dbReference type="PROSITE" id="PS51257">
    <property type="entry name" value="PROKAR_LIPOPROTEIN"/>
    <property type="match status" value="1"/>
</dbReference>
<dbReference type="EMBL" id="JAPDDR010000006">
    <property type="protein sequence ID" value="MCW1914419.1"/>
    <property type="molecule type" value="Genomic_DNA"/>
</dbReference>
<reference evidence="2" key="1">
    <citation type="submission" date="2022-10" db="EMBL/GenBank/DDBJ databases">
        <title>Luteolibacter sp. GHJ8, whole genome shotgun sequencing project.</title>
        <authorList>
            <person name="Zhao G."/>
            <person name="Shen L."/>
        </authorList>
    </citation>
    <scope>NUCLEOTIDE SEQUENCE</scope>
    <source>
        <strain evidence="2">GHJ8</strain>
    </source>
</reference>
<accession>A0ABT3G3J4</accession>
<gene>
    <name evidence="2" type="ORF">OJ996_12595</name>
</gene>
<evidence type="ECO:0000256" key="1">
    <source>
        <dbReference type="SAM" id="SignalP"/>
    </source>
</evidence>
<evidence type="ECO:0000313" key="2">
    <source>
        <dbReference type="EMBL" id="MCW1914419.1"/>
    </source>
</evidence>
<organism evidence="2 3">
    <name type="scientific">Luteolibacter rhizosphaerae</name>
    <dbReference type="NCBI Taxonomy" id="2989719"/>
    <lineage>
        <taxon>Bacteria</taxon>
        <taxon>Pseudomonadati</taxon>
        <taxon>Verrucomicrobiota</taxon>
        <taxon>Verrucomicrobiia</taxon>
        <taxon>Verrucomicrobiales</taxon>
        <taxon>Verrucomicrobiaceae</taxon>
        <taxon>Luteolibacter</taxon>
    </lineage>
</organism>
<feature type="chain" id="PRO_5047372306" evidence="1">
    <location>
        <begin position="24"/>
        <end position="232"/>
    </location>
</feature>
<sequence>MKTLLSVPLLAAAIFSCAQMSWAAEGECRVRAIVSQAGSLPAEVYVHDAAGSATAGKVAVKTFLNHQFDLLAPKKGGAMVLTTKAEPASVKSEEDVVGECELPVKAASLILFVVPESPGKVKSKVTVIDASAKAFPEGSFKVVNLSSVPVRIELEDEKFEFKPAETKIIAKPPVGDAGSAKMKAFCERNGTWEQLSSGIWPSPGDKRVLQVISENAVTKQIEFVGIRDVVKP</sequence>